<dbReference type="InterPro" id="IPR006593">
    <property type="entry name" value="Cyt_b561/ferric_Rdtase_TM"/>
</dbReference>
<feature type="transmembrane region" description="Helical" evidence="7">
    <location>
        <begin position="266"/>
        <end position="284"/>
    </location>
</feature>
<keyword evidence="6 7" id="KW-0472">Membrane</keyword>
<evidence type="ECO:0000259" key="8">
    <source>
        <dbReference type="PROSITE" id="PS50939"/>
    </source>
</evidence>
<comment type="caution">
    <text evidence="9">The sequence shown here is derived from an EMBL/GenBank/DDBJ whole genome shotgun (WGS) entry which is preliminary data.</text>
</comment>
<feature type="transmembrane region" description="Helical" evidence="7">
    <location>
        <begin position="290"/>
        <end position="308"/>
    </location>
</feature>
<feature type="transmembrane region" description="Helical" evidence="7">
    <location>
        <begin position="192"/>
        <end position="214"/>
    </location>
</feature>
<dbReference type="PANTHER" id="PTHR47281:SF1">
    <property type="entry name" value="OS09G0557700 PROTEIN"/>
    <property type="match status" value="1"/>
</dbReference>
<keyword evidence="5 7" id="KW-1133">Transmembrane helix</keyword>
<dbReference type="PROSITE" id="PS50939">
    <property type="entry name" value="CYTOCHROME_B561"/>
    <property type="match status" value="1"/>
</dbReference>
<keyword evidence="10" id="KW-1185">Reference proteome</keyword>
<evidence type="ECO:0000256" key="5">
    <source>
        <dbReference type="ARBA" id="ARBA00022989"/>
    </source>
</evidence>
<evidence type="ECO:0000256" key="6">
    <source>
        <dbReference type="ARBA" id="ARBA00023136"/>
    </source>
</evidence>
<keyword evidence="3 7" id="KW-0812">Transmembrane</keyword>
<evidence type="ECO:0000256" key="4">
    <source>
        <dbReference type="ARBA" id="ARBA00022982"/>
    </source>
</evidence>
<evidence type="ECO:0000256" key="3">
    <source>
        <dbReference type="ARBA" id="ARBA00022692"/>
    </source>
</evidence>
<feature type="domain" description="Cytochrome b561" evidence="8">
    <location>
        <begin position="117"/>
        <end position="319"/>
    </location>
</feature>
<organism evidence="9 10">
    <name type="scientific">Triparma columacea</name>
    <dbReference type="NCBI Taxonomy" id="722753"/>
    <lineage>
        <taxon>Eukaryota</taxon>
        <taxon>Sar</taxon>
        <taxon>Stramenopiles</taxon>
        <taxon>Ochrophyta</taxon>
        <taxon>Bolidophyceae</taxon>
        <taxon>Parmales</taxon>
        <taxon>Triparmaceae</taxon>
        <taxon>Triparma</taxon>
    </lineage>
</organism>
<gene>
    <name evidence="9" type="ORF">TrCOL_g2764</name>
</gene>
<comment type="subcellular location">
    <subcellularLocation>
        <location evidence="1">Membrane</location>
    </subcellularLocation>
</comment>
<dbReference type="Gene3D" id="1.20.120.1770">
    <property type="match status" value="1"/>
</dbReference>
<dbReference type="OrthoDB" id="196778at2759"/>
<evidence type="ECO:0000313" key="9">
    <source>
        <dbReference type="EMBL" id="GMI32044.1"/>
    </source>
</evidence>
<dbReference type="Proteomes" id="UP001165065">
    <property type="component" value="Unassembled WGS sequence"/>
</dbReference>
<proteinExistence type="predicted"/>
<sequence length="327" mass="34870">MTVDQSYCYLAYVMDRYCIDRGTLLDAPSLATLSNPHLHSVHCLVDVGSCVTSPFELLSLNSNDDGVHCRAYTLSSQAHDATIDLAREIGSCSTCSSSGETTHGFSALFVGTIDGATFHAQTIHPLPANCPEGSILASPDLDCTSGSSLPSIYAHGSLMLCGWGFLLPLGVISARCLRHRPNSLWFKLHRRFQVVGILIAFVGFIVALASFKVFKSGASPRSTVHGSMGLVVMTLGMLQPVNAFFRPHADEKSPARRNWERLHKTSGYVAVVLGVLTCAVGASIAGPPFLLAFVVFFALIIAALLLAWRDGKNAGRSVEAGLGVGMT</sequence>
<name>A0A9W7L4N9_9STRA</name>
<feature type="transmembrane region" description="Helical" evidence="7">
    <location>
        <begin position="226"/>
        <end position="245"/>
    </location>
</feature>
<protein>
    <recommendedName>
        <fullName evidence="8">Cytochrome b561 domain-containing protein</fullName>
    </recommendedName>
</protein>
<keyword evidence="4" id="KW-0249">Electron transport</keyword>
<evidence type="ECO:0000256" key="2">
    <source>
        <dbReference type="ARBA" id="ARBA00022448"/>
    </source>
</evidence>
<dbReference type="GO" id="GO:0016020">
    <property type="term" value="C:membrane"/>
    <property type="evidence" value="ECO:0007669"/>
    <property type="project" value="UniProtKB-SubCell"/>
</dbReference>
<keyword evidence="2" id="KW-0813">Transport</keyword>
<dbReference type="CDD" id="cd08760">
    <property type="entry name" value="Cyt_b561_FRRS1_like"/>
    <property type="match status" value="1"/>
</dbReference>
<evidence type="ECO:0000256" key="1">
    <source>
        <dbReference type="ARBA" id="ARBA00004370"/>
    </source>
</evidence>
<dbReference type="SMART" id="SM00665">
    <property type="entry name" value="B561"/>
    <property type="match status" value="1"/>
</dbReference>
<dbReference type="PANTHER" id="PTHR47281">
    <property type="entry name" value="OS09G0557700 PROTEIN"/>
    <property type="match status" value="1"/>
</dbReference>
<accession>A0A9W7L4N9</accession>
<dbReference type="EMBL" id="BRYA01000014">
    <property type="protein sequence ID" value="GMI32044.1"/>
    <property type="molecule type" value="Genomic_DNA"/>
</dbReference>
<evidence type="ECO:0000256" key="7">
    <source>
        <dbReference type="SAM" id="Phobius"/>
    </source>
</evidence>
<evidence type="ECO:0000313" key="10">
    <source>
        <dbReference type="Proteomes" id="UP001165065"/>
    </source>
</evidence>
<dbReference type="InterPro" id="IPR045879">
    <property type="entry name" value="B561A"/>
</dbReference>
<feature type="transmembrane region" description="Helical" evidence="7">
    <location>
        <begin position="152"/>
        <end position="172"/>
    </location>
</feature>
<dbReference type="Pfam" id="PF03188">
    <property type="entry name" value="Cytochrom_B561"/>
    <property type="match status" value="1"/>
</dbReference>
<reference evidence="10" key="1">
    <citation type="journal article" date="2023" name="Commun. Biol.">
        <title>Genome analysis of Parmales, the sister group of diatoms, reveals the evolutionary specialization of diatoms from phago-mixotrophs to photoautotrophs.</title>
        <authorList>
            <person name="Ban H."/>
            <person name="Sato S."/>
            <person name="Yoshikawa S."/>
            <person name="Yamada K."/>
            <person name="Nakamura Y."/>
            <person name="Ichinomiya M."/>
            <person name="Sato N."/>
            <person name="Blanc-Mathieu R."/>
            <person name="Endo H."/>
            <person name="Kuwata A."/>
            <person name="Ogata H."/>
        </authorList>
    </citation>
    <scope>NUCLEOTIDE SEQUENCE [LARGE SCALE GENOMIC DNA]</scope>
</reference>
<dbReference type="AlphaFoldDB" id="A0A9W7L4N9"/>